<organism evidence="1 2">
    <name type="scientific">Agrococcus casei LMG 22410</name>
    <dbReference type="NCBI Taxonomy" id="1255656"/>
    <lineage>
        <taxon>Bacteria</taxon>
        <taxon>Bacillati</taxon>
        <taxon>Actinomycetota</taxon>
        <taxon>Actinomycetes</taxon>
        <taxon>Micrococcales</taxon>
        <taxon>Microbacteriaceae</taxon>
        <taxon>Agrococcus</taxon>
    </lineage>
</organism>
<proteinExistence type="predicted"/>
<sequence>MASACSGSDFVVVKRFSPSITSLPRTCDTAADLLSPLTPARSQPGNRHPHMN</sequence>
<dbReference type="Proteomes" id="UP000195787">
    <property type="component" value="Unassembled WGS sequence"/>
</dbReference>
<accession>A0A1R4G081</accession>
<dbReference type="EMBL" id="FUHU01000035">
    <property type="protein sequence ID" value="SJM61558.1"/>
    <property type="molecule type" value="Genomic_DNA"/>
</dbReference>
<evidence type="ECO:0000313" key="1">
    <source>
        <dbReference type="EMBL" id="SJM61558.1"/>
    </source>
</evidence>
<name>A0A1R4G081_9MICO</name>
<protein>
    <submittedName>
        <fullName evidence="1">Uncharacterized protein</fullName>
    </submittedName>
</protein>
<dbReference type="AlphaFoldDB" id="A0A1R4G081"/>
<reference evidence="1 2" key="1">
    <citation type="submission" date="2017-02" db="EMBL/GenBank/DDBJ databases">
        <authorList>
            <person name="Peterson S.W."/>
        </authorList>
    </citation>
    <scope>NUCLEOTIDE SEQUENCE [LARGE SCALE GENOMIC DNA]</scope>
    <source>
        <strain evidence="1 2">LMG 22410</strain>
    </source>
</reference>
<keyword evidence="2" id="KW-1185">Reference proteome</keyword>
<gene>
    <name evidence="1" type="ORF">CZ674_07790</name>
</gene>
<evidence type="ECO:0000313" key="2">
    <source>
        <dbReference type="Proteomes" id="UP000195787"/>
    </source>
</evidence>